<dbReference type="SMART" id="SM00811">
    <property type="entry name" value="Alpha_kinase"/>
    <property type="match status" value="1"/>
</dbReference>
<dbReference type="InterPro" id="IPR011009">
    <property type="entry name" value="Kinase-like_dom_sf"/>
</dbReference>
<dbReference type="GO" id="GO:0004674">
    <property type="term" value="F:protein serine/threonine kinase activity"/>
    <property type="evidence" value="ECO:0007669"/>
    <property type="project" value="UniProtKB-KW"/>
</dbReference>
<evidence type="ECO:0000313" key="9">
    <source>
        <dbReference type="EMBL" id="CAL1168811.1"/>
    </source>
</evidence>
<evidence type="ECO:0000259" key="6">
    <source>
        <dbReference type="PROSITE" id="PS50234"/>
    </source>
</evidence>
<dbReference type="CDD" id="cd00198">
    <property type="entry name" value="vWFA"/>
    <property type="match status" value="1"/>
</dbReference>
<dbReference type="PROSITE" id="PS50234">
    <property type="entry name" value="VWFA"/>
    <property type="match status" value="1"/>
</dbReference>
<dbReference type="EMBL" id="CAMXCT020006532">
    <property type="protein sequence ID" value="CAL1168811.1"/>
    <property type="molecule type" value="Genomic_DNA"/>
</dbReference>
<dbReference type="PROSITE" id="PS51158">
    <property type="entry name" value="ALPHA_KINASE"/>
    <property type="match status" value="1"/>
</dbReference>
<evidence type="ECO:0000256" key="2">
    <source>
        <dbReference type="ARBA" id="ARBA00022679"/>
    </source>
</evidence>
<evidence type="ECO:0000256" key="3">
    <source>
        <dbReference type="ARBA" id="ARBA00022741"/>
    </source>
</evidence>
<organism evidence="8">
    <name type="scientific">Cladocopium goreaui</name>
    <dbReference type="NCBI Taxonomy" id="2562237"/>
    <lineage>
        <taxon>Eukaryota</taxon>
        <taxon>Sar</taxon>
        <taxon>Alveolata</taxon>
        <taxon>Dinophyceae</taxon>
        <taxon>Suessiales</taxon>
        <taxon>Symbiodiniaceae</taxon>
        <taxon>Cladocopium</taxon>
    </lineage>
</organism>
<dbReference type="GO" id="GO:0005524">
    <property type="term" value="F:ATP binding"/>
    <property type="evidence" value="ECO:0007669"/>
    <property type="project" value="UniProtKB-KW"/>
</dbReference>
<dbReference type="OrthoDB" id="301415at2759"/>
<dbReference type="EMBL" id="CAMXCT030006532">
    <property type="protein sequence ID" value="CAL4802748.1"/>
    <property type="molecule type" value="Genomic_DNA"/>
</dbReference>
<keyword evidence="3" id="KW-0547">Nucleotide-binding</keyword>
<feature type="domain" description="Alpha-type protein kinase" evidence="7">
    <location>
        <begin position="385"/>
        <end position="609"/>
    </location>
</feature>
<sequence length="679" mass="74322">MKEAVVCKVCAKRQAKMPSSWVLDDCCFYCPDCWEAFACHLCGHHDPKGSDFKGTWNCRSCRHKRLVKEKAGPSPDALQQLIIEESEEVCDSIKINDAAKSGAVNLLGTLGDTDSEEEDVVCELPAQMKGRKRVEPSKKVRHVILLVDASGSMRTPDVDLDLETRKELGINGQVSRIEAAELCSTKFAREHARARPQDVFSVVTFHEFASVVCCKASSSEMATLAFEDRAANGTFYLQALISAARLLLQASPELQGEVVLLSDGRPADTKQALTYFQEQFLRGPLAGTQLHGIGFGSRVESFAALQQLACLTGGTFALSGSTVRGLCDAFSSVSSTITAGSNKWILADGAEVNSSPQLRVVDFELPEVGIFGKKHVLRFRAVRSSFSFDGQAFHKQDFAAGHVVRRRLPYMRGGMRLVYGFQDEQVSKNGHWMVAKCSRYLSGALNSPVAVEAHAKSTAVARHFASRFNSRLRALCAEPASLLFVPCFVYEVEGHAPENEPTCFAAERYLPGVFLKYNSNSGYVADALLPHNDMVQAFLHFSFEESGGKFIVADLQGVARDKEVLLTDPQVLSLTREYGPGDLGATGYIRCLKAHRCGRSCQQLQLTPISSSRVKRIESSASATSGTSGWQHVHSAHSFGDWERISERAAAEYAMSEGTASSVSSWIDIDKQNKINKLS</sequence>
<gene>
    <name evidence="8" type="ORF">C1SCF055_LOCUS40264</name>
</gene>
<reference evidence="8" key="1">
    <citation type="submission" date="2022-10" db="EMBL/GenBank/DDBJ databases">
        <authorList>
            <person name="Chen Y."/>
            <person name="Dougan E. K."/>
            <person name="Chan C."/>
            <person name="Rhodes N."/>
            <person name="Thang M."/>
        </authorList>
    </citation>
    <scope>NUCLEOTIDE SEQUENCE</scope>
</reference>
<dbReference type="Gene3D" id="3.40.50.410">
    <property type="entry name" value="von Willebrand factor, type A domain"/>
    <property type="match status" value="1"/>
</dbReference>
<dbReference type="AlphaFoldDB" id="A0A9P1DTZ0"/>
<dbReference type="EMBL" id="CAMXCT010006532">
    <property type="protein sequence ID" value="CAI4015436.1"/>
    <property type="molecule type" value="Genomic_DNA"/>
</dbReference>
<evidence type="ECO:0000313" key="10">
    <source>
        <dbReference type="EMBL" id="CAL4802748.1"/>
    </source>
</evidence>
<dbReference type="PANTHER" id="PTHR45992:SF2">
    <property type="entry name" value="EUKARYOTIC ELONGATION FACTOR 2 KINASE"/>
    <property type="match status" value="1"/>
</dbReference>
<dbReference type="GO" id="GO:0031037">
    <property type="term" value="P:myosin II filament disassembly"/>
    <property type="evidence" value="ECO:0007669"/>
    <property type="project" value="TreeGrafter"/>
</dbReference>
<evidence type="ECO:0000256" key="4">
    <source>
        <dbReference type="ARBA" id="ARBA00022777"/>
    </source>
</evidence>
<dbReference type="InterPro" id="IPR002035">
    <property type="entry name" value="VWF_A"/>
</dbReference>
<evidence type="ECO:0000313" key="11">
    <source>
        <dbReference type="Proteomes" id="UP001152797"/>
    </source>
</evidence>
<feature type="domain" description="VWFA" evidence="6">
    <location>
        <begin position="142"/>
        <end position="333"/>
    </location>
</feature>
<dbReference type="InterPro" id="IPR004166">
    <property type="entry name" value="a-kinase_dom"/>
</dbReference>
<dbReference type="Gene3D" id="3.20.200.10">
    <property type="entry name" value="MHCK/EF2 kinase"/>
    <property type="match status" value="1"/>
</dbReference>
<keyword evidence="4" id="KW-0418">Kinase</keyword>
<keyword evidence="11" id="KW-1185">Reference proteome</keyword>
<dbReference type="CDD" id="cd04515">
    <property type="entry name" value="Alpha_kinase"/>
    <property type="match status" value="1"/>
</dbReference>
<keyword evidence="1" id="KW-0723">Serine/threonine-protein kinase</keyword>
<keyword evidence="2" id="KW-0808">Transferase</keyword>
<dbReference type="Pfam" id="PF02816">
    <property type="entry name" value="Alpha_kinase"/>
    <property type="match status" value="1"/>
</dbReference>
<accession>A0A9P1DTZ0</accession>
<dbReference type="PANTHER" id="PTHR45992">
    <property type="entry name" value="EUKARYOTIC ELONGATION FACTOR 2 KINASE-RELATED"/>
    <property type="match status" value="1"/>
</dbReference>
<dbReference type="SUPFAM" id="SSF56112">
    <property type="entry name" value="Protein kinase-like (PK-like)"/>
    <property type="match status" value="1"/>
</dbReference>
<dbReference type="GO" id="GO:1903013">
    <property type="term" value="P:response to differentiation-inducing factor 1"/>
    <property type="evidence" value="ECO:0007669"/>
    <property type="project" value="TreeGrafter"/>
</dbReference>
<keyword evidence="5" id="KW-0067">ATP-binding</keyword>
<dbReference type="Proteomes" id="UP001152797">
    <property type="component" value="Unassembled WGS sequence"/>
</dbReference>
<name>A0A9P1DTZ0_9DINO</name>
<evidence type="ECO:0000313" key="8">
    <source>
        <dbReference type="EMBL" id="CAI4015436.1"/>
    </source>
</evidence>
<evidence type="ECO:0000256" key="5">
    <source>
        <dbReference type="ARBA" id="ARBA00022840"/>
    </source>
</evidence>
<reference evidence="9" key="2">
    <citation type="submission" date="2024-04" db="EMBL/GenBank/DDBJ databases">
        <authorList>
            <person name="Chen Y."/>
            <person name="Shah S."/>
            <person name="Dougan E. K."/>
            <person name="Thang M."/>
            <person name="Chan C."/>
        </authorList>
    </citation>
    <scope>NUCLEOTIDE SEQUENCE [LARGE SCALE GENOMIC DNA]</scope>
</reference>
<dbReference type="InterPro" id="IPR051852">
    <property type="entry name" value="Alpha-type_PK"/>
</dbReference>
<proteinExistence type="predicted"/>
<evidence type="ECO:0000259" key="7">
    <source>
        <dbReference type="PROSITE" id="PS51158"/>
    </source>
</evidence>
<evidence type="ECO:0000256" key="1">
    <source>
        <dbReference type="ARBA" id="ARBA00022527"/>
    </source>
</evidence>
<comment type="caution">
    <text evidence="8">The sequence shown here is derived from an EMBL/GenBank/DDBJ whole genome shotgun (WGS) entry which is preliminary data.</text>
</comment>
<dbReference type="SUPFAM" id="SSF53300">
    <property type="entry name" value="vWA-like"/>
    <property type="match status" value="1"/>
</dbReference>
<dbReference type="InterPro" id="IPR036465">
    <property type="entry name" value="vWFA_dom_sf"/>
</dbReference>
<protein>
    <submittedName>
        <fullName evidence="10">VWFA domain-containing protein</fullName>
    </submittedName>
</protein>